<comment type="similarity">
    <text evidence="2">Belongs to the peptidase S54 family.</text>
</comment>
<feature type="transmembrane region" description="Helical" evidence="8">
    <location>
        <begin position="111"/>
        <end position="136"/>
    </location>
</feature>
<evidence type="ECO:0000313" key="11">
    <source>
        <dbReference type="Proteomes" id="UP000238634"/>
    </source>
</evidence>
<feature type="transmembrane region" description="Helical" evidence="8">
    <location>
        <begin position="86"/>
        <end position="105"/>
    </location>
</feature>
<dbReference type="GO" id="GO:0004252">
    <property type="term" value="F:serine-type endopeptidase activity"/>
    <property type="evidence" value="ECO:0007669"/>
    <property type="project" value="InterPro"/>
</dbReference>
<name>A0A2T1DDA8_9CYAN</name>
<evidence type="ECO:0000313" key="10">
    <source>
        <dbReference type="EMBL" id="PSB18444.1"/>
    </source>
</evidence>
<evidence type="ECO:0000256" key="1">
    <source>
        <dbReference type="ARBA" id="ARBA00004141"/>
    </source>
</evidence>
<evidence type="ECO:0000256" key="7">
    <source>
        <dbReference type="ARBA" id="ARBA00023136"/>
    </source>
</evidence>
<protein>
    <submittedName>
        <fullName evidence="10">Rhomboid family intramembrane serine protease</fullName>
    </submittedName>
</protein>
<proteinExistence type="inferred from homology"/>
<evidence type="ECO:0000256" key="6">
    <source>
        <dbReference type="ARBA" id="ARBA00022989"/>
    </source>
</evidence>
<dbReference type="InterPro" id="IPR035952">
    <property type="entry name" value="Rhomboid-like_sf"/>
</dbReference>
<dbReference type="InterPro" id="IPR022764">
    <property type="entry name" value="Peptidase_S54_rhomboid_dom"/>
</dbReference>
<comment type="subcellular location">
    <subcellularLocation>
        <location evidence="1">Membrane</location>
        <topology evidence="1">Multi-pass membrane protein</topology>
    </subcellularLocation>
</comment>
<evidence type="ECO:0000256" key="3">
    <source>
        <dbReference type="ARBA" id="ARBA00022670"/>
    </source>
</evidence>
<keyword evidence="3 10" id="KW-0645">Protease</keyword>
<dbReference type="AlphaFoldDB" id="A0A2T1DDA8"/>
<evidence type="ECO:0000256" key="2">
    <source>
        <dbReference type="ARBA" id="ARBA00009045"/>
    </source>
</evidence>
<sequence>MNFGLLGRALNRLGLAPRTLIGLPGILISPFLHVDWQHLEGNTVFYFIFGGLVFLREPSEFGAITGAIAVISGSVIWLIGRPARYVGASGVLFGYIGFLWSFAYFDRNLSSVLMLVMTLMVVVFTQRFGHTLWLILPIRKGMAWDGHLVGLLTGIFVARHLLTLKGWFDQLIDGLNRLGSSLT</sequence>
<dbReference type="EMBL" id="PVWG01000017">
    <property type="protein sequence ID" value="PSB18444.1"/>
    <property type="molecule type" value="Genomic_DNA"/>
</dbReference>
<keyword evidence="6 8" id="KW-1133">Transmembrane helix</keyword>
<keyword evidence="7 8" id="KW-0472">Membrane</keyword>
<dbReference type="PANTHER" id="PTHR43066">
    <property type="entry name" value="RHOMBOID-RELATED PROTEIN"/>
    <property type="match status" value="1"/>
</dbReference>
<dbReference type="OrthoDB" id="465874at2"/>
<dbReference type="Pfam" id="PF01694">
    <property type="entry name" value="Rhomboid"/>
    <property type="match status" value="1"/>
</dbReference>
<gene>
    <name evidence="10" type="ORF">C7B65_15225</name>
</gene>
<feature type="transmembrane region" description="Helical" evidence="8">
    <location>
        <begin position="61"/>
        <end position="79"/>
    </location>
</feature>
<evidence type="ECO:0000256" key="4">
    <source>
        <dbReference type="ARBA" id="ARBA00022692"/>
    </source>
</evidence>
<dbReference type="Proteomes" id="UP000238634">
    <property type="component" value="Unassembled WGS sequence"/>
</dbReference>
<dbReference type="SUPFAM" id="SSF144091">
    <property type="entry name" value="Rhomboid-like"/>
    <property type="match status" value="1"/>
</dbReference>
<reference evidence="10 11" key="1">
    <citation type="submission" date="2018-02" db="EMBL/GenBank/DDBJ databases">
        <authorList>
            <person name="Cohen D.B."/>
            <person name="Kent A.D."/>
        </authorList>
    </citation>
    <scope>NUCLEOTIDE SEQUENCE [LARGE SCALE GENOMIC DNA]</scope>
    <source>
        <strain evidence="10 11">ULC007</strain>
    </source>
</reference>
<dbReference type="GO" id="GO:0016020">
    <property type="term" value="C:membrane"/>
    <property type="evidence" value="ECO:0007669"/>
    <property type="project" value="UniProtKB-SubCell"/>
</dbReference>
<dbReference type="Gene3D" id="1.20.1540.10">
    <property type="entry name" value="Rhomboid-like"/>
    <property type="match status" value="1"/>
</dbReference>
<accession>A0A2T1DDA8</accession>
<evidence type="ECO:0000256" key="5">
    <source>
        <dbReference type="ARBA" id="ARBA00022801"/>
    </source>
</evidence>
<dbReference type="PANTHER" id="PTHR43066:SF1">
    <property type="entry name" value="RHOMBOID PROTEIN 2"/>
    <property type="match status" value="1"/>
</dbReference>
<reference evidence="10 11" key="2">
    <citation type="submission" date="2018-03" db="EMBL/GenBank/DDBJ databases">
        <title>The ancient ancestry and fast evolution of plastids.</title>
        <authorList>
            <person name="Moore K.R."/>
            <person name="Magnabosco C."/>
            <person name="Momper L."/>
            <person name="Gold D.A."/>
            <person name="Bosak T."/>
            <person name="Fournier G.P."/>
        </authorList>
    </citation>
    <scope>NUCLEOTIDE SEQUENCE [LARGE SCALE GENOMIC DNA]</scope>
    <source>
        <strain evidence="10 11">ULC007</strain>
    </source>
</reference>
<evidence type="ECO:0000259" key="9">
    <source>
        <dbReference type="Pfam" id="PF01694"/>
    </source>
</evidence>
<keyword evidence="4 8" id="KW-0812">Transmembrane</keyword>
<dbReference type="STRING" id="1920490.GCA_001895925_05078"/>
<keyword evidence="5" id="KW-0378">Hydrolase</keyword>
<feature type="domain" description="Peptidase S54 rhomboid" evidence="9">
    <location>
        <begin position="26"/>
        <end position="160"/>
    </location>
</feature>
<organism evidence="10 11">
    <name type="scientific">Phormidesmis priestleyi ULC007</name>
    <dbReference type="NCBI Taxonomy" id="1920490"/>
    <lineage>
        <taxon>Bacteria</taxon>
        <taxon>Bacillati</taxon>
        <taxon>Cyanobacteriota</taxon>
        <taxon>Cyanophyceae</taxon>
        <taxon>Leptolyngbyales</taxon>
        <taxon>Leptolyngbyaceae</taxon>
        <taxon>Phormidesmis</taxon>
    </lineage>
</organism>
<keyword evidence="11" id="KW-1185">Reference proteome</keyword>
<comment type="caution">
    <text evidence="10">The sequence shown here is derived from an EMBL/GenBank/DDBJ whole genome shotgun (WGS) entry which is preliminary data.</text>
</comment>
<evidence type="ECO:0000256" key="8">
    <source>
        <dbReference type="SAM" id="Phobius"/>
    </source>
</evidence>
<dbReference type="GO" id="GO:0006508">
    <property type="term" value="P:proteolysis"/>
    <property type="evidence" value="ECO:0007669"/>
    <property type="project" value="UniProtKB-KW"/>
</dbReference>